<dbReference type="PANTHER" id="PTHR39332">
    <property type="entry name" value="BLL4707 PROTEIN"/>
    <property type="match status" value="1"/>
</dbReference>
<accession>A0A9P6W197</accession>
<organism evidence="1 2">
    <name type="scientific">Rhodotorula mucilaginosa</name>
    <name type="common">Yeast</name>
    <name type="synonym">Rhodotorula rubra</name>
    <dbReference type="NCBI Taxonomy" id="5537"/>
    <lineage>
        <taxon>Eukaryota</taxon>
        <taxon>Fungi</taxon>
        <taxon>Dikarya</taxon>
        <taxon>Basidiomycota</taxon>
        <taxon>Pucciniomycotina</taxon>
        <taxon>Microbotryomycetes</taxon>
        <taxon>Sporidiobolales</taxon>
        <taxon>Sporidiobolaceae</taxon>
        <taxon>Rhodotorula</taxon>
    </lineage>
</organism>
<dbReference type="Proteomes" id="UP000777482">
    <property type="component" value="Unassembled WGS sequence"/>
</dbReference>
<dbReference type="PANTHER" id="PTHR39332:SF7">
    <property type="entry name" value="SRPBCC FAMILY PROTEIN"/>
    <property type="match status" value="1"/>
</dbReference>
<name>A0A9P6W197_RHOMI</name>
<dbReference type="AlphaFoldDB" id="A0A9P6W197"/>
<dbReference type="SUPFAM" id="SSF55961">
    <property type="entry name" value="Bet v1-like"/>
    <property type="match status" value="1"/>
</dbReference>
<keyword evidence="2" id="KW-1185">Reference proteome</keyword>
<dbReference type="Gene3D" id="3.30.530.20">
    <property type="match status" value="1"/>
</dbReference>
<dbReference type="EMBL" id="PUHQ01000052">
    <property type="protein sequence ID" value="KAG0659586.1"/>
    <property type="molecule type" value="Genomic_DNA"/>
</dbReference>
<gene>
    <name evidence="1" type="ORF">C6P46_005077</name>
</gene>
<evidence type="ECO:0008006" key="3">
    <source>
        <dbReference type="Google" id="ProtNLM"/>
    </source>
</evidence>
<protein>
    <recommendedName>
        <fullName evidence="3">Bet v1-like protein</fullName>
    </recommendedName>
</protein>
<reference evidence="1 2" key="1">
    <citation type="submission" date="2020-11" db="EMBL/GenBank/DDBJ databases">
        <title>Kefir isolates.</title>
        <authorList>
            <person name="Marcisauskas S."/>
            <person name="Kim Y."/>
            <person name="Blasche S."/>
        </authorList>
    </citation>
    <scope>NUCLEOTIDE SEQUENCE [LARGE SCALE GENOMIC DNA]</scope>
    <source>
        <strain evidence="1 2">KR</strain>
    </source>
</reference>
<dbReference type="InterPro" id="IPR023393">
    <property type="entry name" value="START-like_dom_sf"/>
</dbReference>
<proteinExistence type="predicted"/>
<sequence>MSSPATSNFVSVSAVIRAPLTSVWHLIKLSSFADWWTALEKSGPAAKGISDEADVYEWTFKDGTSLLVKQEEHSGALVNLVSVVPAPFLTDLAPVSRVLPALRHSISYSVITSQPALSYSSVIATITLSEVTTGELAGSTFITWTGQFSSDADAGVVEDAKFKREEALADLAKAVKA</sequence>
<comment type="caution">
    <text evidence="1">The sequence shown here is derived from an EMBL/GenBank/DDBJ whole genome shotgun (WGS) entry which is preliminary data.</text>
</comment>
<evidence type="ECO:0000313" key="1">
    <source>
        <dbReference type="EMBL" id="KAG0659586.1"/>
    </source>
</evidence>
<dbReference type="OrthoDB" id="10255646at2759"/>
<evidence type="ECO:0000313" key="2">
    <source>
        <dbReference type="Proteomes" id="UP000777482"/>
    </source>
</evidence>